<dbReference type="Proteomes" id="UP000036987">
    <property type="component" value="Unassembled WGS sequence"/>
</dbReference>
<accession>A0A0K9NS92</accession>
<evidence type="ECO:0000313" key="1">
    <source>
        <dbReference type="EMBL" id="KMZ59621.1"/>
    </source>
</evidence>
<protein>
    <submittedName>
        <fullName evidence="1">Uncharacterized protein</fullName>
    </submittedName>
</protein>
<keyword evidence="2" id="KW-1185">Reference proteome</keyword>
<gene>
    <name evidence="1" type="ORF">ZOSMA_66G00410</name>
</gene>
<evidence type="ECO:0000313" key="2">
    <source>
        <dbReference type="Proteomes" id="UP000036987"/>
    </source>
</evidence>
<dbReference type="OrthoDB" id="784965at2759"/>
<proteinExistence type="predicted"/>
<dbReference type="AlphaFoldDB" id="A0A0K9NS92"/>
<organism evidence="1 2">
    <name type="scientific">Zostera marina</name>
    <name type="common">Eelgrass</name>
    <dbReference type="NCBI Taxonomy" id="29655"/>
    <lineage>
        <taxon>Eukaryota</taxon>
        <taxon>Viridiplantae</taxon>
        <taxon>Streptophyta</taxon>
        <taxon>Embryophyta</taxon>
        <taxon>Tracheophyta</taxon>
        <taxon>Spermatophyta</taxon>
        <taxon>Magnoliopsida</taxon>
        <taxon>Liliopsida</taxon>
        <taxon>Zosteraceae</taxon>
        <taxon>Zostera</taxon>
    </lineage>
</organism>
<dbReference type="STRING" id="29655.A0A0K9NS92"/>
<name>A0A0K9NS92_ZOSMR</name>
<dbReference type="EMBL" id="LFYR01001757">
    <property type="protein sequence ID" value="KMZ59621.1"/>
    <property type="molecule type" value="Genomic_DNA"/>
</dbReference>
<dbReference type="OMA" id="MANTIYP"/>
<sequence>MKLRLWMRRVFDNIVLTGSNRTVLQILQKCQATISLHIKKRSRFSRLLKQVTISASDNPCVQLTIKLPDTISNFNGVLKRDIHTMANTIYPILINTIIKGDAQIHSISIIIEKGEPTVQVIIEKDTIKRTGAFKIALDCCIPVMSIVDTKRSIPYDIQQVQHLLGISSSIAHQVQVNTN</sequence>
<comment type="caution">
    <text evidence="1">The sequence shown here is derived from an EMBL/GenBank/DDBJ whole genome shotgun (WGS) entry which is preliminary data.</text>
</comment>
<reference evidence="2" key="1">
    <citation type="journal article" date="2016" name="Nature">
        <title>The genome of the seagrass Zostera marina reveals angiosperm adaptation to the sea.</title>
        <authorList>
            <person name="Olsen J.L."/>
            <person name="Rouze P."/>
            <person name="Verhelst B."/>
            <person name="Lin Y.-C."/>
            <person name="Bayer T."/>
            <person name="Collen J."/>
            <person name="Dattolo E."/>
            <person name="De Paoli E."/>
            <person name="Dittami S."/>
            <person name="Maumus F."/>
            <person name="Michel G."/>
            <person name="Kersting A."/>
            <person name="Lauritano C."/>
            <person name="Lohaus R."/>
            <person name="Toepel M."/>
            <person name="Tonon T."/>
            <person name="Vanneste K."/>
            <person name="Amirebrahimi M."/>
            <person name="Brakel J."/>
            <person name="Bostroem C."/>
            <person name="Chovatia M."/>
            <person name="Grimwood J."/>
            <person name="Jenkins J.W."/>
            <person name="Jueterbock A."/>
            <person name="Mraz A."/>
            <person name="Stam W.T."/>
            <person name="Tice H."/>
            <person name="Bornberg-Bauer E."/>
            <person name="Green P.J."/>
            <person name="Pearson G.A."/>
            <person name="Procaccini G."/>
            <person name="Duarte C.M."/>
            <person name="Schmutz J."/>
            <person name="Reusch T.B.H."/>
            <person name="Van de Peer Y."/>
        </authorList>
    </citation>
    <scope>NUCLEOTIDE SEQUENCE [LARGE SCALE GENOMIC DNA]</scope>
    <source>
        <strain evidence="2">cv. Finnish</strain>
    </source>
</reference>